<dbReference type="PANTHER" id="PTHR23172:SF19">
    <property type="entry name" value="J DOMAIN-CONTAINING PROTEIN"/>
    <property type="match status" value="1"/>
</dbReference>
<feature type="compositionally biased region" description="Low complexity" evidence="1">
    <location>
        <begin position="301"/>
        <end position="312"/>
    </location>
</feature>
<evidence type="ECO:0000313" key="3">
    <source>
        <dbReference type="Proteomes" id="UP000198406"/>
    </source>
</evidence>
<dbReference type="GO" id="GO:0072583">
    <property type="term" value="P:clathrin-dependent endocytosis"/>
    <property type="evidence" value="ECO:0007669"/>
    <property type="project" value="TreeGrafter"/>
</dbReference>
<feature type="region of interest" description="Disordered" evidence="1">
    <location>
        <begin position="173"/>
        <end position="284"/>
    </location>
</feature>
<dbReference type="GO" id="GO:0030276">
    <property type="term" value="F:clathrin binding"/>
    <property type="evidence" value="ECO:0007669"/>
    <property type="project" value="TreeGrafter"/>
</dbReference>
<dbReference type="EMBL" id="BDSP01000173">
    <property type="protein sequence ID" value="GAX21822.1"/>
    <property type="molecule type" value="Genomic_DNA"/>
</dbReference>
<evidence type="ECO:0000313" key="2">
    <source>
        <dbReference type="EMBL" id="GAX21822.1"/>
    </source>
</evidence>
<organism evidence="2 3">
    <name type="scientific">Fistulifera solaris</name>
    <name type="common">Oleaginous diatom</name>
    <dbReference type="NCBI Taxonomy" id="1519565"/>
    <lineage>
        <taxon>Eukaryota</taxon>
        <taxon>Sar</taxon>
        <taxon>Stramenopiles</taxon>
        <taxon>Ochrophyta</taxon>
        <taxon>Bacillariophyta</taxon>
        <taxon>Bacillariophyceae</taxon>
        <taxon>Bacillariophycidae</taxon>
        <taxon>Naviculales</taxon>
        <taxon>Naviculaceae</taxon>
        <taxon>Fistulifera</taxon>
    </lineage>
</organism>
<sequence>MSTNGGNKVVVLYTIVNSESDSCDSLFNAFTMNVSGPKGLTLASVKQNCAALRGLSHLGPDGYHWRVCVEDKPVPGEPTTSDGPTFSWWDIQDENAKLPIKQASQYRLSKLFAPHKEQHEHSNPAKAARGAFQSLGKAMSQAVTGDLGGEEGPPVPIVAFKLLDLIKLHDEFSAKHPNGRGPGHPASAPPPQPRSSRPNMPAPSQGQRVAAPPVPASRPPPAAARVTPPPPRQPEASLMDFGPPTSAPPARRPLHHSQSSPASMNESRAERLKREYAQKNQKANRVWDEIDQRWVEVDPRSTSSGSLHTSVSEPPGSNNLPPKKKEVGISLDPANAIGKSATVQAAVHQRVNEMRESQEKALQEIRDREQKKKAAEAEEDMVRKKLEPIIKAWSEEHGKKKQLRALLASLHTILWPGADWKPISIGDVLDDSKLKKFFHKASRVVHPDKTHHLDAEKRFLAKRIFDALSQAKTEFDNGSR</sequence>
<proteinExistence type="predicted"/>
<feature type="compositionally biased region" description="Polar residues" evidence="1">
    <location>
        <begin position="256"/>
        <end position="266"/>
    </location>
</feature>
<feature type="region of interest" description="Disordered" evidence="1">
    <location>
        <begin position="298"/>
        <end position="327"/>
    </location>
</feature>
<dbReference type="InterPro" id="IPR036869">
    <property type="entry name" value="J_dom_sf"/>
</dbReference>
<gene>
    <name evidence="2" type="ORF">FisN_30Hh022</name>
</gene>
<name>A0A1Z5K6N0_FISSO</name>
<dbReference type="GO" id="GO:0072318">
    <property type="term" value="P:clathrin coat disassembly"/>
    <property type="evidence" value="ECO:0007669"/>
    <property type="project" value="TreeGrafter"/>
</dbReference>
<evidence type="ECO:0008006" key="4">
    <source>
        <dbReference type="Google" id="ProtNLM"/>
    </source>
</evidence>
<comment type="caution">
    <text evidence="2">The sequence shown here is derived from an EMBL/GenBank/DDBJ whole genome shotgun (WGS) entry which is preliminary data.</text>
</comment>
<keyword evidence="3" id="KW-1185">Reference proteome</keyword>
<dbReference type="AlphaFoldDB" id="A0A1Z5K6N0"/>
<dbReference type="SUPFAM" id="SSF46565">
    <property type="entry name" value="Chaperone J-domain"/>
    <property type="match status" value="1"/>
</dbReference>
<evidence type="ECO:0000256" key="1">
    <source>
        <dbReference type="SAM" id="MobiDB-lite"/>
    </source>
</evidence>
<dbReference type="OrthoDB" id="1717591at2759"/>
<dbReference type="InParanoid" id="A0A1Z5K6N0"/>
<reference evidence="2 3" key="1">
    <citation type="journal article" date="2015" name="Plant Cell">
        <title>Oil accumulation by the oleaginous diatom Fistulifera solaris as revealed by the genome and transcriptome.</title>
        <authorList>
            <person name="Tanaka T."/>
            <person name="Maeda Y."/>
            <person name="Veluchamy A."/>
            <person name="Tanaka M."/>
            <person name="Abida H."/>
            <person name="Marechal E."/>
            <person name="Bowler C."/>
            <person name="Muto M."/>
            <person name="Sunaga Y."/>
            <person name="Tanaka M."/>
            <person name="Yoshino T."/>
            <person name="Taniguchi T."/>
            <person name="Fukuda Y."/>
            <person name="Nemoto M."/>
            <person name="Matsumoto M."/>
            <person name="Wong P.S."/>
            <person name="Aburatani S."/>
            <person name="Fujibuchi W."/>
        </authorList>
    </citation>
    <scope>NUCLEOTIDE SEQUENCE [LARGE SCALE GENOMIC DNA]</scope>
    <source>
        <strain evidence="2 3">JPCC DA0580</strain>
    </source>
</reference>
<dbReference type="PANTHER" id="PTHR23172">
    <property type="entry name" value="AUXILIN/CYCLIN G-ASSOCIATED KINASE-RELATED"/>
    <property type="match status" value="1"/>
</dbReference>
<protein>
    <recommendedName>
        <fullName evidence="4">J domain-containing protein</fullName>
    </recommendedName>
</protein>
<dbReference type="Proteomes" id="UP000198406">
    <property type="component" value="Unassembled WGS sequence"/>
</dbReference>
<feature type="compositionally biased region" description="Basic and acidic residues" evidence="1">
    <location>
        <begin position="267"/>
        <end position="277"/>
    </location>
</feature>
<feature type="compositionally biased region" description="Pro residues" evidence="1">
    <location>
        <begin position="212"/>
        <end position="233"/>
    </location>
</feature>
<dbReference type="GO" id="GO:0031982">
    <property type="term" value="C:vesicle"/>
    <property type="evidence" value="ECO:0007669"/>
    <property type="project" value="TreeGrafter"/>
</dbReference>
<feature type="region of interest" description="Disordered" evidence="1">
    <location>
        <begin position="350"/>
        <end position="379"/>
    </location>
</feature>
<accession>A0A1Z5K6N0</accession>
<dbReference type="GO" id="GO:0005737">
    <property type="term" value="C:cytoplasm"/>
    <property type="evidence" value="ECO:0007669"/>
    <property type="project" value="TreeGrafter"/>
</dbReference>
<dbReference type="Gene3D" id="1.10.287.110">
    <property type="entry name" value="DnaJ domain"/>
    <property type="match status" value="1"/>
</dbReference>